<sequence length="356" mass="38321">MYYRDAGEIRTTYRQDRAIFPIAQERRGMAVLLALAFVAVPLAADAYWLGSIAIPFLVLSLAALGLNIITGYAGQLSLGAAAFMAVGAYVSANLVLRLPWLPFPVSFLLAGLAAAAVGVLFGLSSLRIRGFYIAVATLAAQFFIEWLFTHVPWFTNGNASGVISTPPLALFGLSFRTPEMRYLLVLTVVVGLAFAAKNLVRSSIGRAWMAVRDHETAAELMGIRPFGAKLSAFAVSSFYCGIAGALWGFLHLGTVEVEAFTLHRSFQILFMIIIGGLGSILGSFLGAGFIILLPIAITNLAALFGGTLRPDLLANLELMVFGGLIIAFLILEPHGLARLCTVLKTRLRHWPLHHQG</sequence>
<feature type="transmembrane region" description="Helical" evidence="6">
    <location>
        <begin position="270"/>
        <end position="300"/>
    </location>
</feature>
<feature type="transmembrane region" description="Helical" evidence="6">
    <location>
        <begin position="50"/>
        <end position="69"/>
    </location>
</feature>
<evidence type="ECO:0000313" key="8">
    <source>
        <dbReference type="Proteomes" id="UP000584642"/>
    </source>
</evidence>
<keyword evidence="3 6" id="KW-0812">Transmembrane</keyword>
<keyword evidence="5 6" id="KW-0472">Membrane</keyword>
<reference evidence="7 8" key="1">
    <citation type="submission" date="2020-05" db="EMBL/GenBank/DDBJ databases">
        <title>Azospirillum oleiclasticum sp. nov, a nitrogen-fixing and heavy crude oil-emulsifying bacterium isolated from the crude oil of Yumen Oilfield.</title>
        <authorList>
            <person name="Wu D."/>
            <person name="Cai M."/>
            <person name="Zhang X."/>
        </authorList>
    </citation>
    <scope>NUCLEOTIDE SEQUENCE [LARGE SCALE GENOMIC DNA]</scope>
    <source>
        <strain evidence="7 8">ROY-1-1-2</strain>
    </source>
</reference>
<comment type="subcellular location">
    <subcellularLocation>
        <location evidence="1">Cell membrane</location>
        <topology evidence="1">Multi-pass membrane protein</topology>
    </subcellularLocation>
</comment>
<protein>
    <submittedName>
        <fullName evidence="7">Branched-chain amino acid ABC transporter permease</fullName>
    </submittedName>
</protein>
<feature type="transmembrane region" description="Helical" evidence="6">
    <location>
        <begin position="312"/>
        <end position="331"/>
    </location>
</feature>
<dbReference type="CDD" id="cd06581">
    <property type="entry name" value="TM_PBP1_LivM_like"/>
    <property type="match status" value="1"/>
</dbReference>
<name>A0ABX2TFX3_9PROT</name>
<evidence type="ECO:0000256" key="2">
    <source>
        <dbReference type="ARBA" id="ARBA00022475"/>
    </source>
</evidence>
<comment type="caution">
    <text evidence="7">The sequence shown here is derived from an EMBL/GenBank/DDBJ whole genome shotgun (WGS) entry which is preliminary data.</text>
</comment>
<evidence type="ECO:0000256" key="6">
    <source>
        <dbReference type="SAM" id="Phobius"/>
    </source>
</evidence>
<dbReference type="InterPro" id="IPR043428">
    <property type="entry name" value="LivM-like"/>
</dbReference>
<feature type="transmembrane region" description="Helical" evidence="6">
    <location>
        <begin position="27"/>
        <end position="44"/>
    </location>
</feature>
<organism evidence="7 8">
    <name type="scientific">Azospirillum oleiclasticum</name>
    <dbReference type="NCBI Taxonomy" id="2735135"/>
    <lineage>
        <taxon>Bacteria</taxon>
        <taxon>Pseudomonadati</taxon>
        <taxon>Pseudomonadota</taxon>
        <taxon>Alphaproteobacteria</taxon>
        <taxon>Rhodospirillales</taxon>
        <taxon>Azospirillaceae</taxon>
        <taxon>Azospirillum</taxon>
    </lineage>
</organism>
<accession>A0ABX2TFX3</accession>
<dbReference type="InterPro" id="IPR001851">
    <property type="entry name" value="ABC_transp_permease"/>
</dbReference>
<dbReference type="Pfam" id="PF02653">
    <property type="entry name" value="BPD_transp_2"/>
    <property type="match status" value="1"/>
</dbReference>
<dbReference type="RefSeq" id="WP_180285005.1">
    <property type="nucleotide sequence ID" value="NZ_JABFDB010000025.1"/>
</dbReference>
<feature type="transmembrane region" description="Helical" evidence="6">
    <location>
        <begin position="130"/>
        <end position="148"/>
    </location>
</feature>
<dbReference type="PANTHER" id="PTHR30482:SF5">
    <property type="entry name" value="ABC TRANSPORTER PERMEASE PROTEIN"/>
    <property type="match status" value="1"/>
</dbReference>
<feature type="transmembrane region" description="Helical" evidence="6">
    <location>
        <begin position="102"/>
        <end position="123"/>
    </location>
</feature>
<proteinExistence type="predicted"/>
<evidence type="ECO:0000256" key="3">
    <source>
        <dbReference type="ARBA" id="ARBA00022692"/>
    </source>
</evidence>
<dbReference type="EMBL" id="JABFDB010000025">
    <property type="protein sequence ID" value="NYZ23235.1"/>
    <property type="molecule type" value="Genomic_DNA"/>
</dbReference>
<evidence type="ECO:0000313" key="7">
    <source>
        <dbReference type="EMBL" id="NYZ23235.1"/>
    </source>
</evidence>
<evidence type="ECO:0000256" key="4">
    <source>
        <dbReference type="ARBA" id="ARBA00022989"/>
    </source>
</evidence>
<evidence type="ECO:0000256" key="5">
    <source>
        <dbReference type="ARBA" id="ARBA00023136"/>
    </source>
</evidence>
<keyword evidence="2" id="KW-1003">Cell membrane</keyword>
<feature type="transmembrane region" description="Helical" evidence="6">
    <location>
        <begin position="180"/>
        <end position="200"/>
    </location>
</feature>
<evidence type="ECO:0000256" key="1">
    <source>
        <dbReference type="ARBA" id="ARBA00004651"/>
    </source>
</evidence>
<keyword evidence="8" id="KW-1185">Reference proteome</keyword>
<feature type="transmembrane region" description="Helical" evidence="6">
    <location>
        <begin position="76"/>
        <end position="96"/>
    </location>
</feature>
<dbReference type="PANTHER" id="PTHR30482">
    <property type="entry name" value="HIGH-AFFINITY BRANCHED-CHAIN AMINO ACID TRANSPORT SYSTEM PERMEASE"/>
    <property type="match status" value="1"/>
</dbReference>
<gene>
    <name evidence="7" type="ORF">HND93_26310</name>
</gene>
<dbReference type="Proteomes" id="UP000584642">
    <property type="component" value="Unassembled WGS sequence"/>
</dbReference>
<feature type="transmembrane region" description="Helical" evidence="6">
    <location>
        <begin position="230"/>
        <end position="250"/>
    </location>
</feature>
<keyword evidence="4 6" id="KW-1133">Transmembrane helix</keyword>